<evidence type="ECO:0000256" key="2">
    <source>
        <dbReference type="ARBA" id="ARBA00008387"/>
    </source>
</evidence>
<evidence type="ECO:0000313" key="9">
    <source>
        <dbReference type="EMBL" id="GBL44469.1"/>
    </source>
</evidence>
<dbReference type="Gene3D" id="3.40.50.410">
    <property type="entry name" value="von Willebrand factor, type A domain"/>
    <property type="match status" value="1"/>
</dbReference>
<evidence type="ECO:0000313" key="10">
    <source>
        <dbReference type="Proteomes" id="UP000286806"/>
    </source>
</evidence>
<evidence type="ECO:0000259" key="8">
    <source>
        <dbReference type="Pfam" id="PF05567"/>
    </source>
</evidence>
<keyword evidence="5" id="KW-0106">Calcium</keyword>
<dbReference type="InterPro" id="IPR036465">
    <property type="entry name" value="vWFA_dom_sf"/>
</dbReference>
<dbReference type="Gene3D" id="2.130.10.10">
    <property type="entry name" value="YVTN repeat-like/Quinoprotein amine dehydrogenase"/>
    <property type="match status" value="1"/>
</dbReference>
<evidence type="ECO:0000256" key="4">
    <source>
        <dbReference type="ARBA" id="ARBA00022723"/>
    </source>
</evidence>
<feature type="domain" description="PilY1 beta-propeller" evidence="8">
    <location>
        <begin position="633"/>
        <end position="975"/>
    </location>
</feature>
<comment type="subcellular location">
    <subcellularLocation>
        <location evidence="1">Fimbrium</location>
    </subcellularLocation>
</comment>
<dbReference type="InterPro" id="IPR015943">
    <property type="entry name" value="WD40/YVTN_repeat-like_dom_sf"/>
</dbReference>
<dbReference type="InterPro" id="IPR011047">
    <property type="entry name" value="Quinoprotein_ADH-like_sf"/>
</dbReference>
<evidence type="ECO:0000256" key="1">
    <source>
        <dbReference type="ARBA" id="ARBA00004561"/>
    </source>
</evidence>
<comment type="caution">
    <text evidence="9">The sequence shown here is derived from an EMBL/GenBank/DDBJ whole genome shotgun (WGS) entry which is preliminary data.</text>
</comment>
<name>A0A401JA11_9PROT</name>
<accession>A0A401JA11</accession>
<organism evidence="9 10">
    <name type="scientific">Sulfuriferula multivorans</name>
    <dbReference type="NCBI Taxonomy" id="1559896"/>
    <lineage>
        <taxon>Bacteria</taxon>
        <taxon>Pseudomonadati</taxon>
        <taxon>Pseudomonadota</taxon>
        <taxon>Betaproteobacteria</taxon>
        <taxon>Nitrosomonadales</taxon>
        <taxon>Sulfuricellaceae</taxon>
        <taxon>Sulfuriferula</taxon>
    </lineage>
</organism>
<keyword evidence="7" id="KW-0732">Signal</keyword>
<evidence type="ECO:0000256" key="6">
    <source>
        <dbReference type="ARBA" id="ARBA00023263"/>
    </source>
</evidence>
<dbReference type="GO" id="GO:0009289">
    <property type="term" value="C:pilus"/>
    <property type="evidence" value="ECO:0007669"/>
    <property type="project" value="UniProtKB-SubCell"/>
</dbReference>
<feature type="signal peptide" evidence="7">
    <location>
        <begin position="1"/>
        <end position="28"/>
    </location>
</feature>
<dbReference type="InterPro" id="IPR008707">
    <property type="entry name" value="B-propeller_PilY1"/>
</dbReference>
<dbReference type="GO" id="GO:0046872">
    <property type="term" value="F:metal ion binding"/>
    <property type="evidence" value="ECO:0007669"/>
    <property type="project" value="UniProtKB-KW"/>
</dbReference>
<dbReference type="SUPFAM" id="SSF50998">
    <property type="entry name" value="Quinoprotein alcohol dehydrogenase-like"/>
    <property type="match status" value="1"/>
</dbReference>
<dbReference type="EMBL" id="BGOW01000002">
    <property type="protein sequence ID" value="GBL44469.1"/>
    <property type="molecule type" value="Genomic_DNA"/>
</dbReference>
<dbReference type="Pfam" id="PF05567">
    <property type="entry name" value="T4P_PilY1"/>
    <property type="match status" value="1"/>
</dbReference>
<keyword evidence="10" id="KW-1185">Reference proteome</keyword>
<evidence type="ECO:0000256" key="7">
    <source>
        <dbReference type="SAM" id="SignalP"/>
    </source>
</evidence>
<evidence type="ECO:0000256" key="3">
    <source>
        <dbReference type="ARBA" id="ARBA00022558"/>
    </source>
</evidence>
<gene>
    <name evidence="9" type="ORF">SFMTTN_0265</name>
</gene>
<keyword evidence="6" id="KW-0281">Fimbrium</keyword>
<dbReference type="Proteomes" id="UP000286806">
    <property type="component" value="Unassembled WGS sequence"/>
</dbReference>
<dbReference type="AlphaFoldDB" id="A0A401JA11"/>
<protein>
    <submittedName>
        <fullName evidence="9">Type IV fimbrial biogenesis protein PilY1</fullName>
    </submittedName>
</protein>
<keyword evidence="3" id="KW-1029">Fimbrium biogenesis</keyword>
<sequence>MPQAKLLSRCLQLALYAGCSVVVPAAHAASIALSQAPLFLTTSAIPNILITLTNAQNMDEDPTGSAAACVSGLCGSASPLSKSEIARGVAKTLISNYTTKLNMGLMAFQQYTSGGNAVSLFALHNSPYDASYDPTNYNSGFTGSRDSLTKKFRILKPGSSTQYIYYNVAAPFYAGSNLGTGYCYSTTADASHNFTNGEYYFDGSNVDWNAGSQDGPWDYYRCFSNYTGTTDTLPTPPGPAPAPHSISCGSYCNNTVTATESSAGYSGFNGAYYVYPTDSDLAQGISDFGRFNPYFYVGPTWFSNASPGGGYLHVPISFLDATQAGKMNTKLGTSQFVSNKPTDPAYPLQNAGLTAIEGTLVTTQTYFNTPASLASQNGGPASALPNSCGKNFNVFITNGLPSVDKNGNPIQPSGVSAALTNAATAAGNLLSSPAKVETYIVGFAMPYGTNPSQLNTIASAGGTGTAYSATDSSSLTTALNTIFSDILSKTGAASSVSLNSGSASSSQKVFQAKFSSADWSGQLIAYNLDSAGNIIQTPIAWDAGQAINGQNYDTGRKILTIKPSTGLGIAFRWPVVPSSPSATELDPAQVLALNTSPSNVVDTNGAARLDYIRGSAANEGTGLNFRPRNTSKLGDIVHSAPYYVGAPVFNYPDDFETSMYSAFRTAYATRPGMIYAGANDGMLHGFDEATGQEKLAYIPASVYANLTQLTATSYGHRYFVDGSPSAGDAFIKKRTTSGALAASPEWRSVLVSGLAAGGQGFFALDVTDPANFSEANAASIVRWEFNDLNDSDMGYSFSQPAIVKLNNGEWVAIFGNGYNNTDADGHASTTGYAALYIVDLETGSLVKKFTLPVGSTTTPNGLATPAVIDVNGDRVADYVYAGDLRGNMWKFDLTSTNPSSWKIAYGSVGSPKPLFTALDASNNPQPITDAPDVGFDPSNTNNLMVYFGTGKYLEVSDITSTTPGGSFYGIRDAGAIVASRSTLIQQSILGTQIVGTNTYRITSQNPANVSTPDGWYMDLTSGERVVTDPVLYDKRIIFTTLIPSTGACSAGGTGALMELDAATGGRLAGSPFDTNGNGSIDSSDNLTYGGGSVAAGGLMIDSIPSGVSIQSLKSNKPKKYMNKLMNQSNGSMSQVLNLGASGANGRVSWHELIQ</sequence>
<proteinExistence type="inferred from homology"/>
<comment type="similarity">
    <text evidence="2">Belongs to the PilY1 family.</text>
</comment>
<evidence type="ECO:0000256" key="5">
    <source>
        <dbReference type="ARBA" id="ARBA00022837"/>
    </source>
</evidence>
<dbReference type="RefSeq" id="WP_189836226.1">
    <property type="nucleotide sequence ID" value="NZ_BGOW01000002.1"/>
</dbReference>
<reference evidence="9 10" key="1">
    <citation type="journal article" date="2019" name="Front. Microbiol.">
        <title>Genomes of Neutrophilic Sulfur-Oxidizing Chemolithoautotrophs Representing 9 Proteobacterial Species From 8 Genera.</title>
        <authorList>
            <person name="Watanabe T."/>
            <person name="Kojima H."/>
            <person name="Umezawa K."/>
            <person name="Hori C."/>
            <person name="Takasuka T.E."/>
            <person name="Kato Y."/>
            <person name="Fukui M."/>
        </authorList>
    </citation>
    <scope>NUCLEOTIDE SEQUENCE [LARGE SCALE GENOMIC DNA]</scope>
    <source>
        <strain evidence="9 10">TTN</strain>
    </source>
</reference>
<keyword evidence="4" id="KW-0479">Metal-binding</keyword>
<feature type="chain" id="PRO_5019516708" evidence="7">
    <location>
        <begin position="29"/>
        <end position="1154"/>
    </location>
</feature>